<feature type="region of interest" description="Disordered" evidence="1">
    <location>
        <begin position="18"/>
        <end position="39"/>
    </location>
</feature>
<name>A0A4S8L033_DENBC</name>
<proteinExistence type="predicted"/>
<accession>A0A4S8L033</accession>
<dbReference type="EMBL" id="ML179824">
    <property type="protein sequence ID" value="THU81278.1"/>
    <property type="molecule type" value="Genomic_DNA"/>
</dbReference>
<keyword evidence="3" id="KW-1185">Reference proteome</keyword>
<evidence type="ECO:0000313" key="3">
    <source>
        <dbReference type="Proteomes" id="UP000297245"/>
    </source>
</evidence>
<dbReference type="Proteomes" id="UP000297245">
    <property type="component" value="Unassembled WGS sequence"/>
</dbReference>
<protein>
    <submittedName>
        <fullName evidence="2">Uncharacterized protein</fullName>
    </submittedName>
</protein>
<sequence>MTRKPICTTCYDELFTSDIPPNSPSSDMLHSSRTPSESDIPRIKQRLAESLADLAKYDAHIEGLMGIIVELQQKRTNLKKYVDEHRSLLSSMRRFPSEILGDIFGFCCSEYGLSVNRKTPPEDFQVSAPALILSQICSRWRDIVISSPSLWSRMTVNFTYPRVLRVTESDGPAIHVMLDALRVNFFFCTLEYINHHDSYSAP</sequence>
<dbReference type="Gene3D" id="1.20.1280.50">
    <property type="match status" value="1"/>
</dbReference>
<organism evidence="2 3">
    <name type="scientific">Dendrothele bispora (strain CBS 962.96)</name>
    <dbReference type="NCBI Taxonomy" id="1314807"/>
    <lineage>
        <taxon>Eukaryota</taxon>
        <taxon>Fungi</taxon>
        <taxon>Dikarya</taxon>
        <taxon>Basidiomycota</taxon>
        <taxon>Agaricomycotina</taxon>
        <taxon>Agaricomycetes</taxon>
        <taxon>Agaricomycetidae</taxon>
        <taxon>Agaricales</taxon>
        <taxon>Agaricales incertae sedis</taxon>
        <taxon>Dendrothele</taxon>
    </lineage>
</organism>
<reference evidence="2 3" key="1">
    <citation type="journal article" date="2019" name="Nat. Ecol. Evol.">
        <title>Megaphylogeny resolves global patterns of mushroom evolution.</title>
        <authorList>
            <person name="Varga T."/>
            <person name="Krizsan K."/>
            <person name="Foldi C."/>
            <person name="Dima B."/>
            <person name="Sanchez-Garcia M."/>
            <person name="Sanchez-Ramirez S."/>
            <person name="Szollosi G.J."/>
            <person name="Szarkandi J.G."/>
            <person name="Papp V."/>
            <person name="Albert L."/>
            <person name="Andreopoulos W."/>
            <person name="Angelini C."/>
            <person name="Antonin V."/>
            <person name="Barry K.W."/>
            <person name="Bougher N.L."/>
            <person name="Buchanan P."/>
            <person name="Buyck B."/>
            <person name="Bense V."/>
            <person name="Catcheside P."/>
            <person name="Chovatia M."/>
            <person name="Cooper J."/>
            <person name="Damon W."/>
            <person name="Desjardin D."/>
            <person name="Finy P."/>
            <person name="Geml J."/>
            <person name="Haridas S."/>
            <person name="Hughes K."/>
            <person name="Justo A."/>
            <person name="Karasinski D."/>
            <person name="Kautmanova I."/>
            <person name="Kiss B."/>
            <person name="Kocsube S."/>
            <person name="Kotiranta H."/>
            <person name="LaButti K.M."/>
            <person name="Lechner B.E."/>
            <person name="Liimatainen K."/>
            <person name="Lipzen A."/>
            <person name="Lukacs Z."/>
            <person name="Mihaltcheva S."/>
            <person name="Morgado L.N."/>
            <person name="Niskanen T."/>
            <person name="Noordeloos M.E."/>
            <person name="Ohm R.A."/>
            <person name="Ortiz-Santana B."/>
            <person name="Ovrebo C."/>
            <person name="Racz N."/>
            <person name="Riley R."/>
            <person name="Savchenko A."/>
            <person name="Shiryaev A."/>
            <person name="Soop K."/>
            <person name="Spirin V."/>
            <person name="Szebenyi C."/>
            <person name="Tomsovsky M."/>
            <person name="Tulloss R.E."/>
            <person name="Uehling J."/>
            <person name="Grigoriev I.V."/>
            <person name="Vagvolgyi C."/>
            <person name="Papp T."/>
            <person name="Martin F.M."/>
            <person name="Miettinen O."/>
            <person name="Hibbett D.S."/>
            <person name="Nagy L.G."/>
        </authorList>
    </citation>
    <scope>NUCLEOTIDE SEQUENCE [LARGE SCALE GENOMIC DNA]</scope>
    <source>
        <strain evidence="2 3">CBS 962.96</strain>
    </source>
</reference>
<evidence type="ECO:0000313" key="2">
    <source>
        <dbReference type="EMBL" id="THU81278.1"/>
    </source>
</evidence>
<feature type="compositionally biased region" description="Polar residues" evidence="1">
    <location>
        <begin position="24"/>
        <end position="37"/>
    </location>
</feature>
<dbReference type="AlphaFoldDB" id="A0A4S8L033"/>
<dbReference type="OrthoDB" id="3365698at2759"/>
<gene>
    <name evidence="2" type="ORF">K435DRAFT_767386</name>
</gene>
<evidence type="ECO:0000256" key="1">
    <source>
        <dbReference type="SAM" id="MobiDB-lite"/>
    </source>
</evidence>